<dbReference type="Proteomes" id="UP000749010">
    <property type="component" value="Unassembled WGS sequence"/>
</dbReference>
<accession>A0ABX1TXN6</accession>
<gene>
    <name evidence="1" type="ORF">E4Q23_10835</name>
</gene>
<sequence>MSKYIGEKEVALESVAQEVREFSGVVPDIVASAGGRLLLIEIAVTHFVDDEKLAKLKQLGHPVMEIYLDPENAIPSMDEIEKLVTSSSHNRSWLINSKCERLYDAARAEAEEELGKAKERLFLIREKTKENHESYLRLTDSQKLATELDLLNSSLDELVSLEDVKTVIGRRVTGDNSFGVSSRVWQLFVYREFVHNNQGNDFHADDVLDAISGRFRVESVFNEAPQIAIHYYLKFLSEKGMLERSYAKSYSVVKDITGNELPF</sequence>
<organism evidence="1 2">
    <name type="scientific">Candidatus Accumulibacter phosphatis</name>
    <dbReference type="NCBI Taxonomy" id="327160"/>
    <lineage>
        <taxon>Bacteria</taxon>
        <taxon>Pseudomonadati</taxon>
        <taxon>Pseudomonadota</taxon>
        <taxon>Betaproteobacteria</taxon>
        <taxon>Candidatus Accumulibacter</taxon>
    </lineage>
</organism>
<comment type="caution">
    <text evidence="1">The sequence shown here is derived from an EMBL/GenBank/DDBJ whole genome shotgun (WGS) entry which is preliminary data.</text>
</comment>
<dbReference type="RefSeq" id="WP_169066662.1">
    <property type="nucleotide sequence ID" value="NZ_SPMY01000028.1"/>
</dbReference>
<evidence type="ECO:0000313" key="1">
    <source>
        <dbReference type="EMBL" id="NMQ28205.1"/>
    </source>
</evidence>
<reference evidence="1 2" key="1">
    <citation type="submission" date="2019-03" db="EMBL/GenBank/DDBJ databases">
        <title>Metabolic reconstructions from genomes of highly enriched 'Candidatus Accumulibacter' and 'Candidatus Competibacter' bioreactor populations.</title>
        <authorList>
            <person name="Annavajhala M.K."/>
            <person name="Welles L."/>
            <person name="Abbas B."/>
            <person name="Sorokin D."/>
            <person name="Park H."/>
            <person name="Van Loosdrecht M."/>
            <person name="Chandran K."/>
        </authorList>
    </citation>
    <scope>NUCLEOTIDE SEQUENCE [LARGE SCALE GENOMIC DNA]</scope>
    <source>
        <strain evidence="1 2">SBR_S</strain>
    </source>
</reference>
<dbReference type="EMBL" id="SPMY01000028">
    <property type="protein sequence ID" value="NMQ28205.1"/>
    <property type="molecule type" value="Genomic_DNA"/>
</dbReference>
<keyword evidence="2" id="KW-1185">Reference proteome</keyword>
<proteinExistence type="predicted"/>
<evidence type="ECO:0000313" key="2">
    <source>
        <dbReference type="Proteomes" id="UP000749010"/>
    </source>
</evidence>
<protein>
    <submittedName>
        <fullName evidence="1">Uncharacterized protein</fullName>
    </submittedName>
</protein>
<name>A0ABX1TXN6_9PROT</name>